<keyword evidence="2" id="KW-1185">Reference proteome</keyword>
<reference evidence="1" key="1">
    <citation type="submission" date="2022-08" db="EMBL/GenBank/DDBJ databases">
        <authorList>
            <person name="Gutierrez-Valencia J."/>
        </authorList>
    </citation>
    <scope>NUCLEOTIDE SEQUENCE</scope>
</reference>
<dbReference type="EMBL" id="CAMGYJ010000009">
    <property type="protein sequence ID" value="CAI0543070.1"/>
    <property type="molecule type" value="Genomic_DNA"/>
</dbReference>
<sequence>MNHLLCLSLFMPCFRPSKFRQRSNQSSCLPFPAIRRFEPSQIPKTLIYIIIFDQINTVDFFPLPPCKLKPFPCFFFFTILAKIPPNHHSKCQSFPSPSPSPSS</sequence>
<name>A0AAV0QBV8_9ROSI</name>
<organism evidence="1 2">
    <name type="scientific">Linum tenue</name>
    <dbReference type="NCBI Taxonomy" id="586396"/>
    <lineage>
        <taxon>Eukaryota</taxon>
        <taxon>Viridiplantae</taxon>
        <taxon>Streptophyta</taxon>
        <taxon>Embryophyta</taxon>
        <taxon>Tracheophyta</taxon>
        <taxon>Spermatophyta</taxon>
        <taxon>Magnoliopsida</taxon>
        <taxon>eudicotyledons</taxon>
        <taxon>Gunneridae</taxon>
        <taxon>Pentapetalae</taxon>
        <taxon>rosids</taxon>
        <taxon>fabids</taxon>
        <taxon>Malpighiales</taxon>
        <taxon>Linaceae</taxon>
        <taxon>Linum</taxon>
    </lineage>
</organism>
<dbReference type="AlphaFoldDB" id="A0AAV0QBV8"/>
<proteinExistence type="predicted"/>
<dbReference type="Proteomes" id="UP001154282">
    <property type="component" value="Unassembled WGS sequence"/>
</dbReference>
<accession>A0AAV0QBV8</accession>
<evidence type="ECO:0000313" key="2">
    <source>
        <dbReference type="Proteomes" id="UP001154282"/>
    </source>
</evidence>
<comment type="caution">
    <text evidence="1">The sequence shown here is derived from an EMBL/GenBank/DDBJ whole genome shotgun (WGS) entry which is preliminary data.</text>
</comment>
<gene>
    <name evidence="1" type="ORF">LITE_LOCUS42716</name>
</gene>
<protein>
    <submittedName>
        <fullName evidence="1">Uncharacterized protein</fullName>
    </submittedName>
</protein>
<evidence type="ECO:0000313" key="1">
    <source>
        <dbReference type="EMBL" id="CAI0543070.1"/>
    </source>
</evidence>